<dbReference type="Proteomes" id="UP001189429">
    <property type="component" value="Unassembled WGS sequence"/>
</dbReference>
<evidence type="ECO:0000313" key="2">
    <source>
        <dbReference type="EMBL" id="CAK0818875.1"/>
    </source>
</evidence>
<comment type="caution">
    <text evidence="2">The sequence shown here is derived from an EMBL/GenBank/DDBJ whole genome shotgun (WGS) entry which is preliminary data.</text>
</comment>
<feature type="compositionally biased region" description="Low complexity" evidence="1">
    <location>
        <begin position="62"/>
        <end position="100"/>
    </location>
</feature>
<feature type="region of interest" description="Disordered" evidence="1">
    <location>
        <begin position="1"/>
        <end position="115"/>
    </location>
</feature>
<organism evidence="2 3">
    <name type="scientific">Prorocentrum cordatum</name>
    <dbReference type="NCBI Taxonomy" id="2364126"/>
    <lineage>
        <taxon>Eukaryota</taxon>
        <taxon>Sar</taxon>
        <taxon>Alveolata</taxon>
        <taxon>Dinophyceae</taxon>
        <taxon>Prorocentrales</taxon>
        <taxon>Prorocentraceae</taxon>
        <taxon>Prorocentrum</taxon>
    </lineage>
</organism>
<gene>
    <name evidence="2" type="ORF">PCOR1329_LOCUS20998</name>
</gene>
<protein>
    <submittedName>
        <fullName evidence="2">Uncharacterized protein</fullName>
    </submittedName>
</protein>
<evidence type="ECO:0000313" key="3">
    <source>
        <dbReference type="Proteomes" id="UP001189429"/>
    </source>
</evidence>
<proteinExistence type="predicted"/>
<keyword evidence="3" id="KW-1185">Reference proteome</keyword>
<dbReference type="EMBL" id="CAUYUJ010006852">
    <property type="protein sequence ID" value="CAK0818875.1"/>
    <property type="molecule type" value="Genomic_DNA"/>
</dbReference>
<feature type="compositionally biased region" description="Basic and acidic residues" evidence="1">
    <location>
        <begin position="19"/>
        <end position="31"/>
    </location>
</feature>
<sequence>MRAAITAAANQPKRSTRPIHTDAESAWKVDYGDDSDDEETFFNSEKKGYRTQATMGAFVEETATTTTTRQRTTTRGSGRRSAGTTTGASSRRSGPGRTPPVSTLAPTPRRVLSASPPPHPPCFILLPVSPSDVVTGRGDAPRVLLDVFHSGPAQRSVSLVGSPAGATAALERGRRLSLAKGRPRGGGGGGGGAAAGASPAVAERRLLRAWGGASPTD</sequence>
<feature type="compositionally biased region" description="Gly residues" evidence="1">
    <location>
        <begin position="184"/>
        <end position="194"/>
    </location>
</feature>
<evidence type="ECO:0000256" key="1">
    <source>
        <dbReference type="SAM" id="MobiDB-lite"/>
    </source>
</evidence>
<reference evidence="2" key="1">
    <citation type="submission" date="2023-10" db="EMBL/GenBank/DDBJ databases">
        <authorList>
            <person name="Chen Y."/>
            <person name="Shah S."/>
            <person name="Dougan E. K."/>
            <person name="Thang M."/>
            <person name="Chan C."/>
        </authorList>
    </citation>
    <scope>NUCLEOTIDE SEQUENCE [LARGE SCALE GENOMIC DNA]</scope>
</reference>
<feature type="region of interest" description="Disordered" evidence="1">
    <location>
        <begin position="174"/>
        <end position="199"/>
    </location>
</feature>
<name>A0ABN9RJS9_9DINO</name>
<accession>A0ABN9RJS9</accession>